<proteinExistence type="predicted"/>
<name>A0AC59Z1D3_RANTA</name>
<gene>
    <name evidence="1" type="ORF">MRATA1EN22A_LOCUS12788</name>
</gene>
<organism evidence="1 2">
    <name type="scientific">Rangifer tarandus platyrhynchus</name>
    <name type="common">Svalbard reindeer</name>
    <dbReference type="NCBI Taxonomy" id="3082113"/>
    <lineage>
        <taxon>Eukaryota</taxon>
        <taxon>Metazoa</taxon>
        <taxon>Chordata</taxon>
        <taxon>Craniata</taxon>
        <taxon>Vertebrata</taxon>
        <taxon>Euteleostomi</taxon>
        <taxon>Mammalia</taxon>
        <taxon>Eutheria</taxon>
        <taxon>Laurasiatheria</taxon>
        <taxon>Artiodactyla</taxon>
        <taxon>Ruminantia</taxon>
        <taxon>Pecora</taxon>
        <taxon>Cervidae</taxon>
        <taxon>Odocoileinae</taxon>
        <taxon>Rangifer</taxon>
    </lineage>
</organism>
<accession>A0AC59Z1D3</accession>
<reference evidence="1" key="1">
    <citation type="submission" date="2023-05" db="EMBL/GenBank/DDBJ databases">
        <authorList>
            <consortium name="ELIXIR-Norway"/>
        </authorList>
    </citation>
    <scope>NUCLEOTIDE SEQUENCE</scope>
</reference>
<protein>
    <submittedName>
        <fullName evidence="1">Uncharacterized protein</fullName>
    </submittedName>
</protein>
<evidence type="ECO:0000313" key="2">
    <source>
        <dbReference type="Proteomes" id="UP001162501"/>
    </source>
</evidence>
<sequence>MTAGSDAPLSLVAGPLRQAAITRTCNFHGSSAQLVFAELQREPALEKEDSRAQHYGGEAVRSPHRCPAQLGSWR</sequence>
<dbReference type="Proteomes" id="UP001162501">
    <property type="component" value="Chromosome 21"/>
</dbReference>
<evidence type="ECO:0000313" key="1">
    <source>
        <dbReference type="EMBL" id="CAN0148615.1"/>
    </source>
</evidence>
<reference evidence="1" key="2">
    <citation type="submission" date="2025-03" db="EMBL/GenBank/DDBJ databases">
        <authorList>
            <consortium name="ELIXIR-Norway"/>
            <consortium name="Elixir Norway"/>
        </authorList>
    </citation>
    <scope>NUCLEOTIDE SEQUENCE</scope>
</reference>
<dbReference type="EMBL" id="OX596105">
    <property type="protein sequence ID" value="CAN0148615.1"/>
    <property type="molecule type" value="Genomic_DNA"/>
</dbReference>